<dbReference type="InterPro" id="IPR001608">
    <property type="entry name" value="Ala_racemase_N"/>
</dbReference>
<sequence length="388" mass="42221">MFLKKLEERNPELIDFAFKLHEKGQILPDTYVIDLDTIIANTEKLVAAAKDNDVELLYMTKQIGRNPLIAKAIQDAGISNAVVVDFREAETFMNNHLHLGNVGHLVQIPRSLMKKVLSYGTKYVTTYSLENTLALNTAAEEVGIRQKILIKVTGAGDDVYPGQTGGFTLEELAAEVDKIKTLSNIEISGLTTFPAILFDEKSKTYAATANVKTVNKAKAILEEHGITPRVISLPSATAVGSLPLIHKLGGNEAEPGHALTGTTPFHAVENLPEKPAYCYLTEVSHNANGHSFVYGGGYYRRGHLRNAIVKEEGGYQSAEVLPLDLSSIDYYLELNKEFAAGLPVVMASRTQIFVTRSSVAVVSGLHTGEPKLVGLFDSLGKPLTEGMR</sequence>
<comment type="cofactor">
    <cofactor evidence="1">
        <name>pyridoxal 5'-phosphate</name>
        <dbReference type="ChEBI" id="CHEBI:597326"/>
    </cofactor>
</comment>
<dbReference type="Pfam" id="PF21279">
    <property type="entry name" value="YhfX-like_C"/>
    <property type="match status" value="1"/>
</dbReference>
<dbReference type="Pfam" id="PF01168">
    <property type="entry name" value="Ala_racemase_N"/>
    <property type="match status" value="1"/>
</dbReference>
<evidence type="ECO:0000313" key="6">
    <source>
        <dbReference type="EMBL" id="MFD1442009.1"/>
    </source>
</evidence>
<dbReference type="InterPro" id="IPR048449">
    <property type="entry name" value="YhfX-like_C"/>
</dbReference>
<gene>
    <name evidence="6" type="ORF">ACFQ5K_11535</name>
</gene>
<dbReference type="PANTHER" id="PTHR30511">
    <property type="entry name" value="ALANINE RACEMASE"/>
    <property type="match status" value="1"/>
</dbReference>
<dbReference type="Proteomes" id="UP001597212">
    <property type="component" value="Unassembled WGS sequence"/>
</dbReference>
<comment type="caution">
    <text evidence="6">The sequence shown here is derived from an EMBL/GenBank/DDBJ whole genome shotgun (WGS) entry which is preliminary data.</text>
</comment>
<proteinExistence type="predicted"/>
<evidence type="ECO:0000313" key="7">
    <source>
        <dbReference type="Proteomes" id="UP001597212"/>
    </source>
</evidence>
<feature type="domain" description="YhfX-like C-terminal" evidence="5">
    <location>
        <begin position="279"/>
        <end position="372"/>
    </location>
</feature>
<dbReference type="CDD" id="cd06811">
    <property type="entry name" value="PLPDE_III_yhfX_like"/>
    <property type="match status" value="1"/>
</dbReference>
<keyword evidence="2" id="KW-0663">Pyridoxal phosphate</keyword>
<dbReference type="PANTHER" id="PTHR30511:SF3">
    <property type="entry name" value="LYSINE RACEMASE"/>
    <property type="match status" value="1"/>
</dbReference>
<keyword evidence="3" id="KW-0413">Isomerase</keyword>
<organism evidence="6 7">
    <name type="scientific">Lacticaseibacillus hegangensis</name>
    <dbReference type="NCBI Taxonomy" id="2486010"/>
    <lineage>
        <taxon>Bacteria</taxon>
        <taxon>Bacillati</taxon>
        <taxon>Bacillota</taxon>
        <taxon>Bacilli</taxon>
        <taxon>Lactobacillales</taxon>
        <taxon>Lactobacillaceae</taxon>
        <taxon>Lacticaseibacillus</taxon>
    </lineage>
</organism>
<dbReference type="InterPro" id="IPR000821">
    <property type="entry name" value="Ala_racemase"/>
</dbReference>
<dbReference type="RefSeq" id="WP_125755160.1">
    <property type="nucleotide sequence ID" value="NZ_JBHTOK010000078.1"/>
</dbReference>
<evidence type="ECO:0000259" key="4">
    <source>
        <dbReference type="Pfam" id="PF01168"/>
    </source>
</evidence>
<evidence type="ECO:0000256" key="1">
    <source>
        <dbReference type="ARBA" id="ARBA00001933"/>
    </source>
</evidence>
<keyword evidence="7" id="KW-1185">Reference proteome</keyword>
<name>A0ABW4CX80_9LACO</name>
<protein>
    <submittedName>
        <fullName evidence="6">YhfX family PLP-dependent enzyme</fullName>
    </submittedName>
</protein>
<feature type="domain" description="Alanine racemase N-terminal" evidence="4">
    <location>
        <begin position="33"/>
        <end position="264"/>
    </location>
</feature>
<dbReference type="InterPro" id="IPR029066">
    <property type="entry name" value="PLP-binding_barrel"/>
</dbReference>
<evidence type="ECO:0000256" key="3">
    <source>
        <dbReference type="ARBA" id="ARBA00023235"/>
    </source>
</evidence>
<evidence type="ECO:0000256" key="2">
    <source>
        <dbReference type="ARBA" id="ARBA00022898"/>
    </source>
</evidence>
<dbReference type="EMBL" id="JBHTOK010000078">
    <property type="protein sequence ID" value="MFD1442009.1"/>
    <property type="molecule type" value="Genomic_DNA"/>
</dbReference>
<accession>A0ABW4CX80</accession>
<evidence type="ECO:0000259" key="5">
    <source>
        <dbReference type="Pfam" id="PF21279"/>
    </source>
</evidence>
<dbReference type="Gene3D" id="2.40.37.30">
    <property type="match status" value="2"/>
</dbReference>
<dbReference type="SUPFAM" id="SSF51419">
    <property type="entry name" value="PLP-binding barrel"/>
    <property type="match status" value="1"/>
</dbReference>
<reference evidence="7" key="1">
    <citation type="journal article" date="2019" name="Int. J. Syst. Evol. Microbiol.">
        <title>The Global Catalogue of Microorganisms (GCM) 10K type strain sequencing project: providing services to taxonomists for standard genome sequencing and annotation.</title>
        <authorList>
            <consortium name="The Broad Institute Genomics Platform"/>
            <consortium name="The Broad Institute Genome Sequencing Center for Infectious Disease"/>
            <person name="Wu L."/>
            <person name="Ma J."/>
        </authorList>
    </citation>
    <scope>NUCLEOTIDE SEQUENCE [LARGE SCALE GENOMIC DNA]</scope>
    <source>
        <strain evidence="7">CCM 8912</strain>
    </source>
</reference>